<protein>
    <recommendedName>
        <fullName evidence="1">Anti-bacteriophage protein A/HamA C-terminal domain-containing protein</fullName>
    </recommendedName>
</protein>
<proteinExistence type="predicted"/>
<organism evidence="2 3">
    <name type="scientific">Mesorhizobium temperatum</name>
    <dbReference type="NCBI Taxonomy" id="241416"/>
    <lineage>
        <taxon>Bacteria</taxon>
        <taxon>Pseudomonadati</taxon>
        <taxon>Pseudomonadota</taxon>
        <taxon>Alphaproteobacteria</taxon>
        <taxon>Hyphomicrobiales</taxon>
        <taxon>Phyllobacteriaceae</taxon>
        <taxon>Mesorhizobium</taxon>
    </lineage>
</organism>
<sequence>MTTPAHLDWLVDTGQRLKTADGVEIEVWELQHVDDSTVLSAWAKHFREHYVDDDMLKKLVEGTGKTAGQFLVDTKFPDEKAAPGPSVRSGDFAEILVADYIEYKLGYWCPRQLRYDQKWNRNESTKGCDVLGFQFVKDGGVDPNDELFVFESKASMSGNKPINRLQDAVADSGKDVLREATTLNALKQRFLERGDTAPALKVQRFQDIADRPFKRISGAAAILNSPLYDETLISQTTTAGHVNATNLKLIVIRGEALMDLVNALYARAANEA</sequence>
<evidence type="ECO:0000313" key="3">
    <source>
        <dbReference type="Proteomes" id="UP000216442"/>
    </source>
</evidence>
<dbReference type="InterPro" id="IPR014976">
    <property type="entry name" value="AbpA_HamA_C"/>
</dbReference>
<gene>
    <name evidence="2" type="ORF">CIT26_30780</name>
</gene>
<dbReference type="EMBL" id="NPKJ01000072">
    <property type="protein sequence ID" value="PAQ05484.1"/>
    <property type="molecule type" value="Genomic_DNA"/>
</dbReference>
<dbReference type="RefSeq" id="WP_095496076.1">
    <property type="nucleotide sequence ID" value="NZ_NPKJ01000072.1"/>
</dbReference>
<evidence type="ECO:0000313" key="2">
    <source>
        <dbReference type="EMBL" id="PAQ05484.1"/>
    </source>
</evidence>
<comment type="caution">
    <text evidence="2">The sequence shown here is derived from an EMBL/GenBank/DDBJ whole genome shotgun (WGS) entry which is preliminary data.</text>
</comment>
<feature type="domain" description="Anti-bacteriophage protein A/HamA C-terminal" evidence="1">
    <location>
        <begin position="9"/>
        <end position="268"/>
    </location>
</feature>
<reference evidence="2 3" key="1">
    <citation type="submission" date="2017-08" db="EMBL/GenBank/DDBJ databases">
        <title>Mesorhizobium wenxinae sp. nov., a novel rhizobial species isolated from root nodules of chickpea (Cicer arietinum L.).</title>
        <authorList>
            <person name="Zhang J."/>
        </authorList>
    </citation>
    <scope>NUCLEOTIDE SEQUENCE [LARGE SCALE GENOMIC DNA]</scope>
    <source>
        <strain evidence="2 3">SDW018</strain>
    </source>
</reference>
<keyword evidence="3" id="KW-1185">Reference proteome</keyword>
<dbReference type="AlphaFoldDB" id="A0A271LBL5"/>
<dbReference type="Proteomes" id="UP000216442">
    <property type="component" value="Unassembled WGS sequence"/>
</dbReference>
<dbReference type="Pfam" id="PF08878">
    <property type="entry name" value="HamA"/>
    <property type="match status" value="1"/>
</dbReference>
<dbReference type="OrthoDB" id="268197at2"/>
<name>A0A271LBL5_9HYPH</name>
<accession>A0A271LBL5</accession>
<evidence type="ECO:0000259" key="1">
    <source>
        <dbReference type="Pfam" id="PF08878"/>
    </source>
</evidence>